<dbReference type="Proteomes" id="UP001055337">
    <property type="component" value="Chromosome"/>
</dbReference>
<reference evidence="2" key="1">
    <citation type="submission" date="2022-08" db="EMBL/GenBank/DDBJ databases">
        <title>Whole genome sequencing of non-tuberculosis mycobacteria type-strains.</title>
        <authorList>
            <person name="Igarashi Y."/>
            <person name="Osugi A."/>
            <person name="Mitarai S."/>
        </authorList>
    </citation>
    <scope>NUCLEOTIDE SEQUENCE</scope>
    <source>
        <strain evidence="2">JCM 16369</strain>
    </source>
</reference>
<evidence type="ECO:0008006" key="4">
    <source>
        <dbReference type="Google" id="ProtNLM"/>
    </source>
</evidence>
<keyword evidence="1" id="KW-1133">Transmembrane helix</keyword>
<dbReference type="PANTHER" id="PTHR42305">
    <property type="entry name" value="MEMBRANE PROTEIN RV1733C-RELATED"/>
    <property type="match status" value="1"/>
</dbReference>
<feature type="transmembrane region" description="Helical" evidence="1">
    <location>
        <begin position="32"/>
        <end position="55"/>
    </location>
</feature>
<evidence type="ECO:0000256" key="1">
    <source>
        <dbReference type="SAM" id="Phobius"/>
    </source>
</evidence>
<protein>
    <recommendedName>
        <fullName evidence="4">Transmembrane protein</fullName>
    </recommendedName>
</protein>
<sequence length="196" mass="21487">MQTFTLTTGRWLQRLIGRNPIVRGSDRLEAGALVIVLIVALLALPLAGAVGTAVFDARTHTAAGQQRRVQLVDAIATQNTTIIRLPYQASLRTPLMWQFDGRDHSGVVFTDEEMKAGDRTRIWVDATGTPTVAPLSHSDAVTVAVIAAVGFWAAVAGTGAGLWALYRRRLERLRYADWDRRLGDLVADKGRRNRDA</sequence>
<dbReference type="RefSeq" id="WP_240180019.1">
    <property type="nucleotide sequence ID" value="NZ_CP092362.2"/>
</dbReference>
<evidence type="ECO:0000313" key="3">
    <source>
        <dbReference type="Proteomes" id="UP001055337"/>
    </source>
</evidence>
<keyword evidence="1" id="KW-0472">Membrane</keyword>
<gene>
    <name evidence="2" type="ORF">MI149_12875</name>
</gene>
<dbReference type="EMBL" id="CP092362">
    <property type="protein sequence ID" value="ULN43877.1"/>
    <property type="molecule type" value="Genomic_DNA"/>
</dbReference>
<proteinExistence type="predicted"/>
<dbReference type="InterPro" id="IPR039708">
    <property type="entry name" value="MT1774/Rv1733c-like"/>
</dbReference>
<accession>A0ABY3TY52</accession>
<keyword evidence="3" id="KW-1185">Reference proteome</keyword>
<dbReference type="PANTHER" id="PTHR42305:SF1">
    <property type="entry name" value="MEMBRANE PROTEIN RV1733C-RELATED"/>
    <property type="match status" value="1"/>
</dbReference>
<organism evidence="2 3">
    <name type="scientific">Mycolicibacterium crocinum</name>
    <dbReference type="NCBI Taxonomy" id="388459"/>
    <lineage>
        <taxon>Bacteria</taxon>
        <taxon>Bacillati</taxon>
        <taxon>Actinomycetota</taxon>
        <taxon>Actinomycetes</taxon>
        <taxon>Mycobacteriales</taxon>
        <taxon>Mycobacteriaceae</taxon>
        <taxon>Mycolicibacterium</taxon>
    </lineage>
</organism>
<name>A0ABY3TY52_9MYCO</name>
<keyword evidence="1" id="KW-0812">Transmembrane</keyword>
<evidence type="ECO:0000313" key="2">
    <source>
        <dbReference type="EMBL" id="ULN43877.1"/>
    </source>
</evidence>
<feature type="transmembrane region" description="Helical" evidence="1">
    <location>
        <begin position="140"/>
        <end position="166"/>
    </location>
</feature>